<dbReference type="InterPro" id="IPR029058">
    <property type="entry name" value="AB_hydrolase_fold"/>
</dbReference>
<dbReference type="STRING" id="431595.K3WWD7"/>
<evidence type="ECO:0000313" key="5">
    <source>
        <dbReference type="Proteomes" id="UP000019132"/>
    </source>
</evidence>
<dbReference type="NCBIfam" id="TIGR00976">
    <property type="entry name" value="CocE_NonD"/>
    <property type="match status" value="1"/>
</dbReference>
<feature type="region of interest" description="Disordered" evidence="2">
    <location>
        <begin position="725"/>
        <end position="750"/>
    </location>
</feature>
<evidence type="ECO:0000256" key="1">
    <source>
        <dbReference type="ARBA" id="ARBA00022801"/>
    </source>
</evidence>
<dbReference type="Pfam" id="PF08530">
    <property type="entry name" value="PepX_C"/>
    <property type="match status" value="1"/>
</dbReference>
<dbReference type="InterPro" id="IPR000383">
    <property type="entry name" value="Xaa-Pro-like_dom"/>
</dbReference>
<dbReference type="Proteomes" id="UP000019132">
    <property type="component" value="Unassembled WGS sequence"/>
</dbReference>
<reference evidence="5" key="1">
    <citation type="journal article" date="2010" name="Genome Biol.">
        <title>Genome sequence of the necrotrophic plant pathogen Pythium ultimum reveals original pathogenicity mechanisms and effector repertoire.</title>
        <authorList>
            <person name="Levesque C.A."/>
            <person name="Brouwer H."/>
            <person name="Cano L."/>
            <person name="Hamilton J.P."/>
            <person name="Holt C."/>
            <person name="Huitema E."/>
            <person name="Raffaele S."/>
            <person name="Robideau G.P."/>
            <person name="Thines M."/>
            <person name="Win J."/>
            <person name="Zerillo M.M."/>
            <person name="Beakes G.W."/>
            <person name="Boore J.L."/>
            <person name="Busam D."/>
            <person name="Dumas B."/>
            <person name="Ferriera S."/>
            <person name="Fuerstenberg S.I."/>
            <person name="Gachon C.M."/>
            <person name="Gaulin E."/>
            <person name="Govers F."/>
            <person name="Grenville-Briggs L."/>
            <person name="Horner N."/>
            <person name="Hostetler J."/>
            <person name="Jiang R.H."/>
            <person name="Johnson J."/>
            <person name="Krajaejun T."/>
            <person name="Lin H."/>
            <person name="Meijer H.J."/>
            <person name="Moore B."/>
            <person name="Morris P."/>
            <person name="Phuntmart V."/>
            <person name="Puiu D."/>
            <person name="Shetty J."/>
            <person name="Stajich J.E."/>
            <person name="Tripathy S."/>
            <person name="Wawra S."/>
            <person name="van West P."/>
            <person name="Whitty B.R."/>
            <person name="Coutinho P.M."/>
            <person name="Henrissat B."/>
            <person name="Martin F."/>
            <person name="Thomas P.D."/>
            <person name="Tyler B.M."/>
            <person name="De Vries R.P."/>
            <person name="Kamoun S."/>
            <person name="Yandell M."/>
            <person name="Tisserat N."/>
            <person name="Buell C.R."/>
        </authorList>
    </citation>
    <scope>NUCLEOTIDE SEQUENCE</scope>
    <source>
        <strain evidence="5">DAOM:BR144</strain>
    </source>
</reference>
<dbReference type="EnsemblProtists" id="PYU1_T009285">
    <property type="protein sequence ID" value="PYU1_T009285"/>
    <property type="gene ID" value="PYU1_G009267"/>
</dbReference>
<dbReference type="eggNOG" id="ENOG502QSJH">
    <property type="taxonomic scope" value="Eukaryota"/>
</dbReference>
<reference evidence="4" key="3">
    <citation type="submission" date="2015-02" db="UniProtKB">
        <authorList>
            <consortium name="EnsemblProtists"/>
        </authorList>
    </citation>
    <scope>IDENTIFICATION</scope>
    <source>
        <strain evidence="4">DAOM BR144</strain>
    </source>
</reference>
<keyword evidence="1" id="KW-0378">Hydrolase</keyword>
<feature type="compositionally biased region" description="Low complexity" evidence="2">
    <location>
        <begin position="725"/>
        <end position="735"/>
    </location>
</feature>
<feature type="domain" description="Xaa-Pro dipeptidyl-peptidase C-terminal" evidence="3">
    <location>
        <begin position="443"/>
        <end position="697"/>
    </location>
</feature>
<dbReference type="InterPro" id="IPR005674">
    <property type="entry name" value="CocE/Ser_esterase"/>
</dbReference>
<name>K3WWD7_GLOUD</name>
<sequence length="750" mass="84731">MVDANAPPAADAAPEVDAATQARRAAATTNTKHYMKSAFISMITVTLATQGVNYFTGKEDPVTCELNVNDNSWIGKRYESLRYFNPAQTDYNTQYVPMKDGVDLAVDTYVAEYITNKNQTVPTILYTTRHGRGYTLDFPFSLFASYKKTFTNPRTNIYVQRFVTNGYAWVSVDVRGTGASAGSKKHDFADQEIEDGYEIIDWITKQPWSNGEVAAIGHGMEGVGALLLAASKHPALKAISLNGAPVDLYRSAFYPGGVKNRKALEDYASFTYDTDRQIRWREIPTLKPRIMMNYFGGNVYPVDDNVAQFKNYIAQHANNPDLREELSDLKFRDDKLKNVGVSFEELDIIRHLADIASSGVAIHSFGGYYDMGVARSSILLYQYLTNTLDADTASLLPKLPEDASTDPFRHRLTLGPWSHAGVDNTDPFATSKQKCFYHLDEISRYFDHHMYPNRHRFSKVEGEEPVHYFTLVHSKWKSSVTWPPAHLSDQTLYFGPDQSLEEVATPSGEVTIDVAHNPLYDVESRWNMISHLFGIRPYYYNDRQPMEDQYATFLTPELSLTEITGEVELRLFFSVDKPNVNLVAYLEDVDYQLPFKNENKRRGVTYITEAVLNPVHNTISKDSSVQSFLKKDSREIKANEVYEAVLRFEPISYFVKRKHQLRVSIGVATPKEFGNAGEELPTKLTIHFGGEYPTSIKLPTFSGVFTENIVPKLEDEEIEEITFANEEAAAPAAPATEEDEFASTEEKDEL</sequence>
<dbReference type="SUPFAM" id="SSF53474">
    <property type="entry name" value="alpha/beta-Hydrolases"/>
    <property type="match status" value="1"/>
</dbReference>
<dbReference type="VEuPathDB" id="FungiDB:PYU1_G009267"/>
<dbReference type="HOGENOM" id="CLU_015590_4_1_1"/>
<evidence type="ECO:0000259" key="3">
    <source>
        <dbReference type="SMART" id="SM00939"/>
    </source>
</evidence>
<evidence type="ECO:0000313" key="4">
    <source>
        <dbReference type="EnsemblProtists" id="PYU1_T009285"/>
    </source>
</evidence>
<dbReference type="EMBL" id="GL376632">
    <property type="status" value="NOT_ANNOTATED_CDS"/>
    <property type="molecule type" value="Genomic_DNA"/>
</dbReference>
<dbReference type="Gene3D" id="3.40.50.1820">
    <property type="entry name" value="alpha/beta hydrolase"/>
    <property type="match status" value="1"/>
</dbReference>
<organism evidence="4 5">
    <name type="scientific">Globisporangium ultimum (strain ATCC 200006 / CBS 805.95 / DAOM BR144)</name>
    <name type="common">Pythium ultimum</name>
    <dbReference type="NCBI Taxonomy" id="431595"/>
    <lineage>
        <taxon>Eukaryota</taxon>
        <taxon>Sar</taxon>
        <taxon>Stramenopiles</taxon>
        <taxon>Oomycota</taxon>
        <taxon>Peronosporomycetes</taxon>
        <taxon>Pythiales</taxon>
        <taxon>Pythiaceae</taxon>
        <taxon>Globisporangium</taxon>
    </lineage>
</organism>
<dbReference type="OMA" id="AHNRWKE"/>
<dbReference type="InterPro" id="IPR008979">
    <property type="entry name" value="Galactose-bd-like_sf"/>
</dbReference>
<accession>K3WWD7</accession>
<dbReference type="SUPFAM" id="SSF49785">
    <property type="entry name" value="Galactose-binding domain-like"/>
    <property type="match status" value="1"/>
</dbReference>
<dbReference type="GO" id="GO:0008239">
    <property type="term" value="F:dipeptidyl-peptidase activity"/>
    <property type="evidence" value="ECO:0007669"/>
    <property type="project" value="InterPro"/>
</dbReference>
<keyword evidence="5" id="KW-1185">Reference proteome</keyword>
<dbReference type="Gene3D" id="1.10.3020.10">
    <property type="entry name" value="alpha-amino acid ester hydrolase ( Helical cap domain)"/>
    <property type="match status" value="1"/>
</dbReference>
<dbReference type="SMART" id="SM00939">
    <property type="entry name" value="PepX_C"/>
    <property type="match status" value="1"/>
</dbReference>
<reference evidence="5" key="2">
    <citation type="submission" date="2010-04" db="EMBL/GenBank/DDBJ databases">
        <authorList>
            <person name="Buell R."/>
            <person name="Hamilton J."/>
            <person name="Hostetler J."/>
        </authorList>
    </citation>
    <scope>NUCLEOTIDE SEQUENCE [LARGE SCALE GENOMIC DNA]</scope>
    <source>
        <strain evidence="5">DAOM:BR144</strain>
    </source>
</reference>
<proteinExistence type="predicted"/>
<protein>
    <recommendedName>
        <fullName evidence="3">Xaa-Pro dipeptidyl-peptidase C-terminal domain-containing protein</fullName>
    </recommendedName>
</protein>
<dbReference type="InterPro" id="IPR013736">
    <property type="entry name" value="Xaa-Pro_dipept_C"/>
</dbReference>
<feature type="compositionally biased region" description="Acidic residues" evidence="2">
    <location>
        <begin position="736"/>
        <end position="750"/>
    </location>
</feature>
<dbReference type="Gene3D" id="2.60.120.260">
    <property type="entry name" value="Galactose-binding domain-like"/>
    <property type="match status" value="1"/>
</dbReference>
<dbReference type="InParanoid" id="K3WWD7"/>
<dbReference type="AlphaFoldDB" id="K3WWD7"/>
<dbReference type="Pfam" id="PF02129">
    <property type="entry name" value="Peptidase_S15"/>
    <property type="match status" value="1"/>
</dbReference>
<evidence type="ECO:0000256" key="2">
    <source>
        <dbReference type="SAM" id="MobiDB-lite"/>
    </source>
</evidence>